<evidence type="ECO:0000256" key="10">
    <source>
        <dbReference type="ARBA" id="ARBA00044656"/>
    </source>
</evidence>
<dbReference type="Pfam" id="PF00083">
    <property type="entry name" value="Sugar_tr"/>
    <property type="match status" value="2"/>
</dbReference>
<comment type="caution">
    <text evidence="18">The sequence shown here is derived from an EMBL/GenBank/DDBJ whole genome shotgun (WGS) entry which is preliminary data.</text>
</comment>
<evidence type="ECO:0000256" key="16">
    <source>
        <dbReference type="SAM" id="Phobius"/>
    </source>
</evidence>
<evidence type="ECO:0000256" key="8">
    <source>
        <dbReference type="ARBA" id="ARBA00044637"/>
    </source>
</evidence>
<dbReference type="PANTHER" id="PTHR48020:SF12">
    <property type="entry name" value="PROTON MYO-INOSITOL COTRANSPORTER"/>
    <property type="match status" value="1"/>
</dbReference>
<keyword evidence="5 16" id="KW-0812">Transmembrane</keyword>
<sequence length="554" mass="58248">MSRGNLTLLTMVSTIGGFLFGYDTGVISGALLFLQQEFQLTPFESELVVSATVFGAIAGAVIGSSANELWGRRKVILSSALLFAFGALGMGLARSVQELVLGRLAVGVGLGLSSMTVPLYIAEVSPPDMRGTLVSLNTLLVTGGQFFATVFAAVLSSSPSGWRYMLGLASLPAMLQFIGFIFLPESPRWLVQHGQHDAAVAALASIRGEKDFQHELRSMEAELTTLSRGGAGIAGLWTAISQFASVRRAVVLGCVLQMLQQFCGINTVMYYGVTIIRLAGFTDSHVAIWLGAVVALSNFLFTFVGIYLVDRMGRRQLTLGSLLGVMVMLLVLGAGFYVAEVQSPPVHGGIDACADFTTCFDCVASTSCGFCPVASLSPPPSVVVDAASSSSTSSSGVCYPGTAAGPAHAACAGGGWSFDACPNTTHAPGYVILAALFVYLACFATGMGASFVRPMPWTINAEIYPLSVRSTAISLSTAVNWISNLVVSLTFLSLIQATSTYATFWLYGAVATVGFVYLVYHLPETKGLTLEEIDGVFQVGGGVTYEPVATDRTL</sequence>
<dbReference type="SUPFAM" id="SSF103473">
    <property type="entry name" value="MFS general substrate transporter"/>
    <property type="match status" value="1"/>
</dbReference>
<comment type="catalytic activity">
    <reaction evidence="12">
        <text>D-glucosamine(out) = D-glucosamine(in)</text>
        <dbReference type="Rhea" id="RHEA:78423"/>
        <dbReference type="ChEBI" id="CHEBI:58723"/>
    </reaction>
    <physiologicalReaction direction="left-to-right" evidence="12">
        <dbReference type="Rhea" id="RHEA:78424"/>
    </physiologicalReaction>
</comment>
<proteinExistence type="inferred from homology"/>
<dbReference type="VEuPathDB" id="FungiDB:H257_10115"/>
<evidence type="ECO:0000256" key="2">
    <source>
        <dbReference type="ARBA" id="ARBA00010992"/>
    </source>
</evidence>
<evidence type="ECO:0000256" key="7">
    <source>
        <dbReference type="ARBA" id="ARBA00023136"/>
    </source>
</evidence>
<comment type="subunit">
    <text evidence="3">Homodimer.</text>
</comment>
<keyword evidence="6 16" id="KW-1133">Transmembrane helix</keyword>
<accession>A0A6A5AT73</accession>
<dbReference type="InterPro" id="IPR003663">
    <property type="entry name" value="Sugar/inositol_transpt"/>
</dbReference>
<keyword evidence="7 16" id="KW-0472">Membrane</keyword>
<evidence type="ECO:0000256" key="15">
    <source>
        <dbReference type="RuleBase" id="RU003346"/>
    </source>
</evidence>
<comment type="catalytic activity">
    <reaction evidence="10">
        <text>D-xylose(out) = D-xylose(in)</text>
        <dbReference type="Rhea" id="RHEA:78427"/>
        <dbReference type="ChEBI" id="CHEBI:53455"/>
    </reaction>
    <physiologicalReaction direction="left-to-right" evidence="10">
        <dbReference type="Rhea" id="RHEA:78428"/>
    </physiologicalReaction>
</comment>
<dbReference type="GO" id="GO:0022857">
    <property type="term" value="F:transmembrane transporter activity"/>
    <property type="evidence" value="ECO:0007669"/>
    <property type="project" value="InterPro"/>
</dbReference>
<evidence type="ECO:0000256" key="11">
    <source>
        <dbReference type="ARBA" id="ARBA00044662"/>
    </source>
</evidence>
<comment type="catalytic activity">
    <reaction evidence="13">
        <text>D-fructose(out) = D-fructose(in)</text>
        <dbReference type="Rhea" id="RHEA:60372"/>
        <dbReference type="ChEBI" id="CHEBI:37721"/>
    </reaction>
    <physiologicalReaction direction="left-to-right" evidence="13">
        <dbReference type="Rhea" id="RHEA:60373"/>
    </physiologicalReaction>
</comment>
<dbReference type="EMBL" id="VJMI01006942">
    <property type="protein sequence ID" value="KAF0765201.1"/>
    <property type="molecule type" value="Genomic_DNA"/>
</dbReference>
<feature type="transmembrane region" description="Helical" evidence="16">
    <location>
        <begin position="473"/>
        <end position="495"/>
    </location>
</feature>
<dbReference type="PRINTS" id="PR00171">
    <property type="entry name" value="SUGRTRNSPORT"/>
</dbReference>
<evidence type="ECO:0000256" key="14">
    <source>
        <dbReference type="ARBA" id="ARBA00044780"/>
    </source>
</evidence>
<feature type="domain" description="Major facilitator superfamily (MFS) profile" evidence="17">
    <location>
        <begin position="9"/>
        <end position="526"/>
    </location>
</feature>
<reference evidence="18 19" key="1">
    <citation type="submission" date="2019-06" db="EMBL/GenBank/DDBJ databases">
        <title>Genomics analysis of Aphanomyces spp. identifies a new class of oomycete effector associated with host adaptation.</title>
        <authorList>
            <person name="Gaulin E."/>
        </authorList>
    </citation>
    <scope>NUCLEOTIDE SEQUENCE [LARGE SCALE GENOMIC DNA]</scope>
    <source>
        <strain evidence="18 19">E</strain>
    </source>
</reference>
<feature type="transmembrane region" description="Helical" evidence="16">
    <location>
        <begin position="430"/>
        <end position="452"/>
    </location>
</feature>
<dbReference type="PANTHER" id="PTHR48020">
    <property type="entry name" value="PROTON MYO-INOSITOL COTRANSPORTER"/>
    <property type="match status" value="1"/>
</dbReference>
<feature type="transmembrane region" description="Helical" evidence="16">
    <location>
        <begin position="99"/>
        <end position="121"/>
    </location>
</feature>
<feature type="transmembrane region" description="Helical" evidence="16">
    <location>
        <begin position="12"/>
        <end position="35"/>
    </location>
</feature>
<keyword evidence="4 15" id="KW-0813">Transport</keyword>
<dbReference type="GO" id="GO:0016020">
    <property type="term" value="C:membrane"/>
    <property type="evidence" value="ECO:0007669"/>
    <property type="project" value="UniProtKB-SubCell"/>
</dbReference>
<comment type="catalytic activity">
    <reaction evidence="11">
        <text>D-mannose(out) = D-mannose(in)</text>
        <dbReference type="Rhea" id="RHEA:78391"/>
        <dbReference type="ChEBI" id="CHEBI:4208"/>
    </reaction>
    <physiologicalReaction direction="left-to-right" evidence="11">
        <dbReference type="Rhea" id="RHEA:78392"/>
    </physiologicalReaction>
</comment>
<feature type="transmembrane region" description="Helical" evidence="16">
    <location>
        <begin position="249"/>
        <end position="271"/>
    </location>
</feature>
<dbReference type="PROSITE" id="PS00216">
    <property type="entry name" value="SUGAR_TRANSPORT_1"/>
    <property type="match status" value="1"/>
</dbReference>
<gene>
    <name evidence="18" type="ORF">AaE_003001</name>
</gene>
<comment type="catalytic activity">
    <reaction evidence="9">
        <text>D-glucose(out) = D-glucose(in)</text>
        <dbReference type="Rhea" id="RHEA:60376"/>
        <dbReference type="ChEBI" id="CHEBI:4167"/>
    </reaction>
    <physiologicalReaction direction="left-to-right" evidence="9">
        <dbReference type="Rhea" id="RHEA:60377"/>
    </physiologicalReaction>
</comment>
<organism evidence="18 19">
    <name type="scientific">Aphanomyces astaci</name>
    <name type="common">Crayfish plague agent</name>
    <dbReference type="NCBI Taxonomy" id="112090"/>
    <lineage>
        <taxon>Eukaryota</taxon>
        <taxon>Sar</taxon>
        <taxon>Stramenopiles</taxon>
        <taxon>Oomycota</taxon>
        <taxon>Saprolegniomycetes</taxon>
        <taxon>Saprolegniales</taxon>
        <taxon>Verrucalvaceae</taxon>
        <taxon>Aphanomyces</taxon>
    </lineage>
</organism>
<comment type="similarity">
    <text evidence="2 15">Belongs to the major facilitator superfamily. Sugar transporter (TC 2.A.1.1) family.</text>
</comment>
<dbReference type="InterPro" id="IPR050814">
    <property type="entry name" value="Myo-inositol_Transporter"/>
</dbReference>
<evidence type="ECO:0000256" key="9">
    <source>
        <dbReference type="ARBA" id="ARBA00044648"/>
    </source>
</evidence>
<dbReference type="InterPro" id="IPR005829">
    <property type="entry name" value="Sugar_transporter_CS"/>
</dbReference>
<evidence type="ECO:0000256" key="1">
    <source>
        <dbReference type="ARBA" id="ARBA00004141"/>
    </source>
</evidence>
<feature type="transmembrane region" description="Helical" evidence="16">
    <location>
        <begin position="286"/>
        <end position="309"/>
    </location>
</feature>
<protein>
    <recommendedName>
        <fullName evidence="14">Hexose transporter 1</fullName>
    </recommendedName>
</protein>
<feature type="transmembrane region" description="Helical" evidence="16">
    <location>
        <begin position="161"/>
        <end position="183"/>
    </location>
</feature>
<evidence type="ECO:0000256" key="4">
    <source>
        <dbReference type="ARBA" id="ARBA00022448"/>
    </source>
</evidence>
<dbReference type="InterPro" id="IPR020846">
    <property type="entry name" value="MFS_dom"/>
</dbReference>
<evidence type="ECO:0000256" key="5">
    <source>
        <dbReference type="ARBA" id="ARBA00022692"/>
    </source>
</evidence>
<comment type="subcellular location">
    <subcellularLocation>
        <location evidence="1">Membrane</location>
        <topology evidence="1">Multi-pass membrane protein</topology>
    </subcellularLocation>
</comment>
<evidence type="ECO:0000259" key="17">
    <source>
        <dbReference type="PROSITE" id="PS50850"/>
    </source>
</evidence>
<dbReference type="AlphaFoldDB" id="A0A6A5AT73"/>
<evidence type="ECO:0000256" key="13">
    <source>
        <dbReference type="ARBA" id="ARBA00044710"/>
    </source>
</evidence>
<evidence type="ECO:0000256" key="3">
    <source>
        <dbReference type="ARBA" id="ARBA00011738"/>
    </source>
</evidence>
<evidence type="ECO:0000313" key="19">
    <source>
        <dbReference type="Proteomes" id="UP000469452"/>
    </source>
</evidence>
<feature type="transmembrane region" description="Helical" evidence="16">
    <location>
        <begin position="501"/>
        <end position="520"/>
    </location>
</feature>
<comment type="catalytic activity">
    <reaction evidence="8">
        <text>D-galactose(in) = D-galactose(out)</text>
        <dbReference type="Rhea" id="RHEA:34915"/>
        <dbReference type="ChEBI" id="CHEBI:4139"/>
    </reaction>
    <physiologicalReaction direction="right-to-left" evidence="8">
        <dbReference type="Rhea" id="RHEA:34917"/>
    </physiologicalReaction>
</comment>
<feature type="transmembrane region" description="Helical" evidence="16">
    <location>
        <begin position="133"/>
        <end position="155"/>
    </location>
</feature>
<dbReference type="PROSITE" id="PS50850">
    <property type="entry name" value="MFS"/>
    <property type="match status" value="1"/>
</dbReference>
<dbReference type="Proteomes" id="UP000469452">
    <property type="component" value="Unassembled WGS sequence"/>
</dbReference>
<dbReference type="InterPro" id="IPR036259">
    <property type="entry name" value="MFS_trans_sf"/>
</dbReference>
<feature type="transmembrane region" description="Helical" evidence="16">
    <location>
        <begin position="75"/>
        <end position="93"/>
    </location>
</feature>
<evidence type="ECO:0000313" key="18">
    <source>
        <dbReference type="EMBL" id="KAF0765201.1"/>
    </source>
</evidence>
<dbReference type="NCBIfam" id="TIGR00879">
    <property type="entry name" value="SP"/>
    <property type="match status" value="1"/>
</dbReference>
<evidence type="ECO:0000256" key="6">
    <source>
        <dbReference type="ARBA" id="ARBA00022989"/>
    </source>
</evidence>
<dbReference type="InterPro" id="IPR005828">
    <property type="entry name" value="MFS_sugar_transport-like"/>
</dbReference>
<dbReference type="Gene3D" id="1.20.1250.20">
    <property type="entry name" value="MFS general substrate transporter like domains"/>
    <property type="match status" value="2"/>
</dbReference>
<feature type="transmembrane region" description="Helical" evidence="16">
    <location>
        <begin position="47"/>
        <end position="63"/>
    </location>
</feature>
<evidence type="ECO:0000256" key="12">
    <source>
        <dbReference type="ARBA" id="ARBA00044668"/>
    </source>
</evidence>
<name>A0A6A5AT73_APHAT</name>
<feature type="transmembrane region" description="Helical" evidence="16">
    <location>
        <begin position="321"/>
        <end position="339"/>
    </location>
</feature>